<keyword evidence="4 8" id="KW-0732">Signal</keyword>
<keyword evidence="6" id="KW-0560">Oxidoreductase</keyword>
<comment type="similarity">
    <text evidence="2">Belongs to the prenylcysteine oxidase family.</text>
</comment>
<evidence type="ECO:0000256" key="2">
    <source>
        <dbReference type="ARBA" id="ARBA00009967"/>
    </source>
</evidence>
<dbReference type="Pfam" id="PF13450">
    <property type="entry name" value="NAD_binding_8"/>
    <property type="match status" value="1"/>
</dbReference>
<evidence type="ECO:0000256" key="7">
    <source>
        <dbReference type="ARBA" id="ARBA00023180"/>
    </source>
</evidence>
<name>A0A165F1Z9_9BASI</name>
<dbReference type="InterPro" id="IPR017046">
    <property type="entry name" value="Prenylcysteine_Oxase1"/>
</dbReference>
<dbReference type="InParanoid" id="A0A165F1Z9"/>
<dbReference type="AlphaFoldDB" id="A0A165F1Z9"/>
<evidence type="ECO:0000256" key="6">
    <source>
        <dbReference type="ARBA" id="ARBA00023002"/>
    </source>
</evidence>
<dbReference type="EMBL" id="KV423985">
    <property type="protein sequence ID" value="KZT56023.1"/>
    <property type="molecule type" value="Genomic_DNA"/>
</dbReference>
<dbReference type="Gene3D" id="3.50.50.60">
    <property type="entry name" value="FAD/NAD(P)-binding domain"/>
    <property type="match status" value="1"/>
</dbReference>
<evidence type="ECO:0000313" key="10">
    <source>
        <dbReference type="EMBL" id="KZT56023.1"/>
    </source>
</evidence>
<dbReference type="InterPro" id="IPR036188">
    <property type="entry name" value="FAD/NAD-bd_sf"/>
</dbReference>
<evidence type="ECO:0000259" key="9">
    <source>
        <dbReference type="Pfam" id="PF07156"/>
    </source>
</evidence>
<dbReference type="Proteomes" id="UP000076842">
    <property type="component" value="Unassembled WGS sequence"/>
</dbReference>
<dbReference type="Pfam" id="PF07156">
    <property type="entry name" value="Prenylcys_lyase"/>
    <property type="match status" value="1"/>
</dbReference>
<dbReference type="SUPFAM" id="SSF51905">
    <property type="entry name" value="FAD/NAD(P)-binding domain"/>
    <property type="match status" value="1"/>
</dbReference>
<dbReference type="GO" id="GO:0030328">
    <property type="term" value="P:prenylcysteine catabolic process"/>
    <property type="evidence" value="ECO:0007669"/>
    <property type="project" value="InterPro"/>
</dbReference>
<sequence>MRSLSLSVSLLLLLPLSQALQWPLSLQKLFASPLKVAVVGAGASGSSTAFFLARAAKRLGKDVQIDVYEKEAYVGGRSTVVYPFGDTTLAPIELGASIFVDANKHMVRALSEWNLSTVPFDDAEYVGIWDGDEFAVIMHSDKPTWWDTAKLVYRYGLLAPVRTQRLVKALISNLNALYTSPLPPFPTVDALSAALGFTPYTASDAKTYLASKGIRGLFPEELMDGATRVNYAQSIDEIHALGALVSMAANGANSVQGGNWQVFDHMLKDSGAKVRLNTTVAEVNPKGDSWQVLTSSGTKASYDHVVLAAPLHLSPYTLPSNLSSSVPQAPYVHLHVTLLVTSTPGAKPEFFNLPPETALPDMILTTSKKGREAVKAFNSLSYHGATAGGWVCKIFSMQPLSDAWLDAAFGSSNILWTYRKEWDAYPYLLPTPAEPSPYAPMQLGKGLWYTSGWEPWVSTMETQSLAGRNVAELIVEGAWGGEERSCAEGKMRGWDC</sequence>
<evidence type="ECO:0000256" key="5">
    <source>
        <dbReference type="ARBA" id="ARBA00022827"/>
    </source>
</evidence>
<dbReference type="PIRSF" id="PIRSF036292">
    <property type="entry name" value="Prenylcysteine_oxidase"/>
    <property type="match status" value="1"/>
</dbReference>
<feature type="domain" description="Prenylcysteine lyase" evidence="9">
    <location>
        <begin position="142"/>
        <end position="476"/>
    </location>
</feature>
<feature type="signal peptide" evidence="8">
    <location>
        <begin position="1"/>
        <end position="19"/>
    </location>
</feature>
<evidence type="ECO:0000313" key="11">
    <source>
        <dbReference type="Proteomes" id="UP000076842"/>
    </source>
</evidence>
<dbReference type="PANTHER" id="PTHR15944:SF0">
    <property type="entry name" value="PRENYLCYSTEINE LYASE DOMAIN-CONTAINING PROTEIN"/>
    <property type="match status" value="1"/>
</dbReference>
<evidence type="ECO:0000256" key="3">
    <source>
        <dbReference type="ARBA" id="ARBA00022630"/>
    </source>
</evidence>
<dbReference type="GO" id="GO:0001735">
    <property type="term" value="F:prenylcysteine oxidase activity"/>
    <property type="evidence" value="ECO:0007669"/>
    <property type="project" value="InterPro"/>
</dbReference>
<dbReference type="STRING" id="1353952.A0A165F1Z9"/>
<evidence type="ECO:0000256" key="8">
    <source>
        <dbReference type="SAM" id="SignalP"/>
    </source>
</evidence>
<feature type="chain" id="PRO_5007857567" evidence="8">
    <location>
        <begin position="20"/>
        <end position="496"/>
    </location>
</feature>
<keyword evidence="7" id="KW-0325">Glycoprotein</keyword>
<keyword evidence="5" id="KW-0274">FAD</keyword>
<keyword evidence="11" id="KW-1185">Reference proteome</keyword>
<evidence type="ECO:0000256" key="4">
    <source>
        <dbReference type="ARBA" id="ARBA00022729"/>
    </source>
</evidence>
<comment type="cofactor">
    <cofactor evidence="1">
        <name>FAD</name>
        <dbReference type="ChEBI" id="CHEBI:57692"/>
    </cofactor>
</comment>
<gene>
    <name evidence="10" type="ORF">CALCODRAFT_524438</name>
</gene>
<dbReference type="PANTHER" id="PTHR15944">
    <property type="entry name" value="FARNESYLCYSTEINE LYASE"/>
    <property type="match status" value="1"/>
</dbReference>
<proteinExistence type="inferred from homology"/>
<evidence type="ECO:0000256" key="1">
    <source>
        <dbReference type="ARBA" id="ARBA00001974"/>
    </source>
</evidence>
<keyword evidence="3" id="KW-0285">Flavoprotein</keyword>
<dbReference type="InterPro" id="IPR010795">
    <property type="entry name" value="Prenylcys_lyase"/>
</dbReference>
<reference evidence="10 11" key="1">
    <citation type="journal article" date="2016" name="Mol. Biol. Evol.">
        <title>Comparative Genomics of Early-Diverging Mushroom-Forming Fungi Provides Insights into the Origins of Lignocellulose Decay Capabilities.</title>
        <authorList>
            <person name="Nagy L.G."/>
            <person name="Riley R."/>
            <person name="Tritt A."/>
            <person name="Adam C."/>
            <person name="Daum C."/>
            <person name="Floudas D."/>
            <person name="Sun H."/>
            <person name="Yadav J.S."/>
            <person name="Pangilinan J."/>
            <person name="Larsson K.H."/>
            <person name="Matsuura K."/>
            <person name="Barry K."/>
            <person name="Labutti K."/>
            <person name="Kuo R."/>
            <person name="Ohm R.A."/>
            <person name="Bhattacharya S.S."/>
            <person name="Shirouzu T."/>
            <person name="Yoshinaga Y."/>
            <person name="Martin F.M."/>
            <person name="Grigoriev I.V."/>
            <person name="Hibbett D.S."/>
        </authorList>
    </citation>
    <scope>NUCLEOTIDE SEQUENCE [LARGE SCALE GENOMIC DNA]</scope>
    <source>
        <strain evidence="10 11">HHB12733</strain>
    </source>
</reference>
<dbReference type="OrthoDB" id="437369at2759"/>
<protein>
    <submittedName>
        <fullName evidence="10">FAD/NAD(P)-binding domain-containing protein</fullName>
    </submittedName>
</protein>
<accession>A0A165F1Z9</accession>
<dbReference type="GO" id="GO:0030327">
    <property type="term" value="P:prenylated protein catabolic process"/>
    <property type="evidence" value="ECO:0007669"/>
    <property type="project" value="TreeGrafter"/>
</dbReference>
<organism evidence="10 11">
    <name type="scientific">Calocera cornea HHB12733</name>
    <dbReference type="NCBI Taxonomy" id="1353952"/>
    <lineage>
        <taxon>Eukaryota</taxon>
        <taxon>Fungi</taxon>
        <taxon>Dikarya</taxon>
        <taxon>Basidiomycota</taxon>
        <taxon>Agaricomycotina</taxon>
        <taxon>Dacrymycetes</taxon>
        <taxon>Dacrymycetales</taxon>
        <taxon>Dacrymycetaceae</taxon>
        <taxon>Calocera</taxon>
    </lineage>
</organism>